<dbReference type="SUPFAM" id="SSF52047">
    <property type="entry name" value="RNI-like"/>
    <property type="match status" value="1"/>
</dbReference>
<dbReference type="InterPro" id="IPR055357">
    <property type="entry name" value="LRR_At1g61320_AtMIF1"/>
</dbReference>
<dbReference type="OrthoDB" id="613853at2759"/>
<reference evidence="2 3" key="1">
    <citation type="journal article" date="2018" name="Mol. Plant">
        <title>The genome of Artemisia annua provides insight into the evolution of Asteraceae family and artemisinin biosynthesis.</title>
        <authorList>
            <person name="Shen Q."/>
            <person name="Zhang L."/>
            <person name="Liao Z."/>
            <person name="Wang S."/>
            <person name="Yan T."/>
            <person name="Shi P."/>
            <person name="Liu M."/>
            <person name="Fu X."/>
            <person name="Pan Q."/>
            <person name="Wang Y."/>
            <person name="Lv Z."/>
            <person name="Lu X."/>
            <person name="Zhang F."/>
            <person name="Jiang W."/>
            <person name="Ma Y."/>
            <person name="Chen M."/>
            <person name="Hao X."/>
            <person name="Li L."/>
            <person name="Tang Y."/>
            <person name="Lv G."/>
            <person name="Zhou Y."/>
            <person name="Sun X."/>
            <person name="Brodelius P.E."/>
            <person name="Rose J.K.C."/>
            <person name="Tang K."/>
        </authorList>
    </citation>
    <scope>NUCLEOTIDE SEQUENCE [LARGE SCALE GENOMIC DNA]</scope>
    <source>
        <strain evidence="3">cv. Huhao1</strain>
        <tissue evidence="2">Leaf</tissue>
    </source>
</reference>
<keyword evidence="3" id="KW-1185">Reference proteome</keyword>
<dbReference type="Pfam" id="PF23622">
    <property type="entry name" value="LRR_At1g61320_AtMIF1"/>
    <property type="match status" value="1"/>
</dbReference>
<accession>A0A2U1MKL9</accession>
<evidence type="ECO:0000313" key="2">
    <source>
        <dbReference type="EMBL" id="PWA61788.1"/>
    </source>
</evidence>
<sequence>MSRRRGGSNSNDLISEMPDDALVMILSFLPIKEAVATSCLSSRWRFLWYNVTRLNFEGPKTYNLLLLNSEWSKCMNQVNSVIQSYKQSVVQDFRIHFDVTNHSKAVLDECLQFAVNKKVEFLELTLSRYSFEWYGSYHFPSILFDMQLYRKPSSNAIFVEILSLKKLVLKMVNVTEAILQEFLTNCPHLETIVIHCSSCLKHVRVGGRALNLKHFEISSRHAVESIYLSNFDLVSFTYKGPAIDLRFTNLPKLNEVDMYEGYVGCNPHNVFDQISFCSVSLQALAINIYDDRNPKNIANLDSFPELPNIKKFRLVIGGRKCDCLLDLALILNACPNIQTFEIKPLWTSPIISRRKARNVTNPIKHLKLVKIVGYYGRKCDLQLAEYIIHTAVSLKKIVIDPFEYNRGLSPAAFNFLKNKEVARSTTKDQLKSILHSGVEYCIL</sequence>
<evidence type="ECO:0000313" key="3">
    <source>
        <dbReference type="Proteomes" id="UP000245207"/>
    </source>
</evidence>
<dbReference type="Gene3D" id="3.80.10.10">
    <property type="entry name" value="Ribonuclease Inhibitor"/>
    <property type="match status" value="1"/>
</dbReference>
<dbReference type="SUPFAM" id="SSF81383">
    <property type="entry name" value="F-box domain"/>
    <property type="match status" value="1"/>
</dbReference>
<dbReference type="STRING" id="35608.A0A2U1MKL9"/>
<dbReference type="Proteomes" id="UP000245207">
    <property type="component" value="Unassembled WGS sequence"/>
</dbReference>
<dbReference type="PANTHER" id="PTHR34145:SF68">
    <property type="entry name" value="FBD DOMAIN-CONTAINING PROTEIN"/>
    <property type="match status" value="1"/>
</dbReference>
<dbReference type="EMBL" id="PKPP01005017">
    <property type="protein sequence ID" value="PWA61788.1"/>
    <property type="molecule type" value="Genomic_DNA"/>
</dbReference>
<dbReference type="InterPro" id="IPR001810">
    <property type="entry name" value="F-box_dom"/>
</dbReference>
<dbReference type="AlphaFoldDB" id="A0A2U1MKL9"/>
<dbReference type="InterPro" id="IPR053781">
    <property type="entry name" value="F-box_AtFBL13-like"/>
</dbReference>
<dbReference type="Pfam" id="PF00646">
    <property type="entry name" value="F-box"/>
    <property type="match status" value="1"/>
</dbReference>
<proteinExistence type="predicted"/>
<dbReference type="InterPro" id="IPR036047">
    <property type="entry name" value="F-box-like_dom_sf"/>
</dbReference>
<feature type="domain" description="F-box" evidence="1">
    <location>
        <begin position="17"/>
        <end position="57"/>
    </location>
</feature>
<protein>
    <submittedName>
        <fullName evidence="2">F-box domain, FBD domain, Leucine-rich repeat domain, L domain-like protein</fullName>
    </submittedName>
</protein>
<comment type="caution">
    <text evidence="2">The sequence shown here is derived from an EMBL/GenBank/DDBJ whole genome shotgun (WGS) entry which is preliminary data.</text>
</comment>
<dbReference type="PANTHER" id="PTHR34145">
    <property type="entry name" value="OS02G0105600 PROTEIN"/>
    <property type="match status" value="1"/>
</dbReference>
<dbReference type="SMART" id="SM00256">
    <property type="entry name" value="FBOX"/>
    <property type="match status" value="1"/>
</dbReference>
<gene>
    <name evidence="2" type="ORF">CTI12_AA368620</name>
</gene>
<evidence type="ECO:0000259" key="1">
    <source>
        <dbReference type="SMART" id="SM00256"/>
    </source>
</evidence>
<name>A0A2U1MKL9_ARTAN</name>
<dbReference type="Gene3D" id="1.20.1280.50">
    <property type="match status" value="1"/>
</dbReference>
<organism evidence="2 3">
    <name type="scientific">Artemisia annua</name>
    <name type="common">Sweet wormwood</name>
    <dbReference type="NCBI Taxonomy" id="35608"/>
    <lineage>
        <taxon>Eukaryota</taxon>
        <taxon>Viridiplantae</taxon>
        <taxon>Streptophyta</taxon>
        <taxon>Embryophyta</taxon>
        <taxon>Tracheophyta</taxon>
        <taxon>Spermatophyta</taxon>
        <taxon>Magnoliopsida</taxon>
        <taxon>eudicotyledons</taxon>
        <taxon>Gunneridae</taxon>
        <taxon>Pentapetalae</taxon>
        <taxon>asterids</taxon>
        <taxon>campanulids</taxon>
        <taxon>Asterales</taxon>
        <taxon>Asteraceae</taxon>
        <taxon>Asteroideae</taxon>
        <taxon>Anthemideae</taxon>
        <taxon>Artemisiinae</taxon>
        <taxon>Artemisia</taxon>
    </lineage>
</organism>
<dbReference type="InterPro" id="IPR053772">
    <property type="entry name" value="At1g61320/At1g61330-like"/>
</dbReference>
<dbReference type="CDD" id="cd22160">
    <property type="entry name" value="F-box_AtFBL13-like"/>
    <property type="match status" value="1"/>
</dbReference>
<dbReference type="InterPro" id="IPR032675">
    <property type="entry name" value="LRR_dom_sf"/>
</dbReference>